<comment type="caution">
    <text evidence="4">The sequence shown here is derived from an EMBL/GenBank/DDBJ whole genome shotgun (WGS) entry which is preliminary data.</text>
</comment>
<dbReference type="InterPro" id="IPR008269">
    <property type="entry name" value="Lon_proteolytic"/>
</dbReference>
<dbReference type="Proteomes" id="UP000642748">
    <property type="component" value="Unassembled WGS sequence"/>
</dbReference>
<keyword evidence="1" id="KW-0378">Hydrolase</keyword>
<protein>
    <recommendedName>
        <fullName evidence="1">endopeptidase La</fullName>
        <ecNumber evidence="1">3.4.21.53</ecNumber>
    </recommendedName>
</protein>
<feature type="active site" evidence="1">
    <location>
        <position position="282"/>
    </location>
</feature>
<dbReference type="InterPro" id="IPR014721">
    <property type="entry name" value="Ribsml_uS5_D2-typ_fold_subgr"/>
</dbReference>
<dbReference type="EC" id="3.4.21.53" evidence="1"/>
<keyword evidence="1" id="KW-0720">Serine protease</keyword>
<dbReference type="InterPro" id="IPR001478">
    <property type="entry name" value="PDZ"/>
</dbReference>
<organism evidence="4 5">
    <name type="scientific">Rugosimonospora africana</name>
    <dbReference type="NCBI Taxonomy" id="556532"/>
    <lineage>
        <taxon>Bacteria</taxon>
        <taxon>Bacillati</taxon>
        <taxon>Actinomycetota</taxon>
        <taxon>Actinomycetes</taxon>
        <taxon>Micromonosporales</taxon>
        <taxon>Micromonosporaceae</taxon>
        <taxon>Rugosimonospora</taxon>
    </lineage>
</organism>
<dbReference type="GO" id="GO:0004176">
    <property type="term" value="F:ATP-dependent peptidase activity"/>
    <property type="evidence" value="ECO:0007669"/>
    <property type="project" value="UniProtKB-UniRule"/>
</dbReference>
<evidence type="ECO:0000256" key="1">
    <source>
        <dbReference type="PROSITE-ProRule" id="PRU01122"/>
    </source>
</evidence>
<evidence type="ECO:0000313" key="5">
    <source>
        <dbReference type="Proteomes" id="UP000642748"/>
    </source>
</evidence>
<dbReference type="InterPro" id="IPR027065">
    <property type="entry name" value="Lon_Prtase"/>
</dbReference>
<dbReference type="EMBL" id="BONZ01000009">
    <property type="protein sequence ID" value="GIH12734.1"/>
    <property type="molecule type" value="Genomic_DNA"/>
</dbReference>
<evidence type="ECO:0000259" key="3">
    <source>
        <dbReference type="PROSITE" id="PS51786"/>
    </source>
</evidence>
<comment type="catalytic activity">
    <reaction evidence="1">
        <text>Hydrolysis of proteins in presence of ATP.</text>
        <dbReference type="EC" id="3.4.21.53"/>
    </reaction>
</comment>
<dbReference type="SUPFAM" id="SSF50156">
    <property type="entry name" value="PDZ domain-like"/>
    <property type="match status" value="1"/>
</dbReference>
<dbReference type="PROSITE" id="PS50106">
    <property type="entry name" value="PDZ"/>
    <property type="match status" value="1"/>
</dbReference>
<gene>
    <name evidence="4" type="ORF">Raf01_09060</name>
</gene>
<dbReference type="SUPFAM" id="SSF54211">
    <property type="entry name" value="Ribosomal protein S5 domain 2-like"/>
    <property type="match status" value="1"/>
</dbReference>
<dbReference type="Pfam" id="PF13180">
    <property type="entry name" value="PDZ_2"/>
    <property type="match status" value="1"/>
</dbReference>
<proteinExistence type="inferred from homology"/>
<dbReference type="GO" id="GO:0030163">
    <property type="term" value="P:protein catabolic process"/>
    <property type="evidence" value="ECO:0007669"/>
    <property type="project" value="InterPro"/>
</dbReference>
<comment type="similarity">
    <text evidence="1">Belongs to the peptidase S16 family.</text>
</comment>
<dbReference type="RefSeq" id="WP_203916433.1">
    <property type="nucleotide sequence ID" value="NZ_BONZ01000009.1"/>
</dbReference>
<keyword evidence="5" id="KW-1185">Reference proteome</keyword>
<dbReference type="PANTHER" id="PTHR10046">
    <property type="entry name" value="ATP DEPENDENT LON PROTEASE FAMILY MEMBER"/>
    <property type="match status" value="1"/>
</dbReference>
<feature type="domain" description="Lon proteolytic" evidence="3">
    <location>
        <begin position="232"/>
        <end position="330"/>
    </location>
</feature>
<accession>A0A8J3QKP7</accession>
<dbReference type="GO" id="GO:0006508">
    <property type="term" value="P:proteolysis"/>
    <property type="evidence" value="ECO:0007669"/>
    <property type="project" value="UniProtKB-KW"/>
</dbReference>
<dbReference type="AlphaFoldDB" id="A0A8J3QKP7"/>
<dbReference type="InterPro" id="IPR020568">
    <property type="entry name" value="Ribosomal_Su5_D2-typ_SF"/>
</dbReference>
<dbReference type="PROSITE" id="PS51786">
    <property type="entry name" value="LON_PROTEOLYTIC"/>
    <property type="match status" value="1"/>
</dbReference>
<evidence type="ECO:0000313" key="4">
    <source>
        <dbReference type="EMBL" id="GIH12734.1"/>
    </source>
</evidence>
<keyword evidence="1" id="KW-0645">Protease</keyword>
<feature type="domain" description="PDZ" evidence="2">
    <location>
        <begin position="131"/>
        <end position="191"/>
    </location>
</feature>
<feature type="active site" evidence="1">
    <location>
        <position position="237"/>
    </location>
</feature>
<sequence length="342" mass="35185">MRRRGATLLVGVVVLVALVLGSFVGISVPYVEEGPGPTWNTLGSASGKQLISISGGATSNSTGQLRMVTVGVEDQISLWQAIRGWLDPSDAVVPREVIYPPDQTTQQVDQENQQEFTDSQNSAVTAALRKLGFPVQVGVQSVVGGEPADGHLRAGDLITSVNGQQVTSVEKLTSLIKAKPVGTALNIGYTRDGAAATTTITSDKASDDTPQIGIHVSQKQPSPFTIKFSLDDVGGPSAGLMFSLGIVDKLTPTDLTGGMTIAGTGTIDDEGNVGPIGGIAQKMRGAKRDGATVFLSPADNCPEAAANAVPGLELVKVSTLSDALTALGKLRDHQTPTGCGGS</sequence>
<evidence type="ECO:0000259" key="2">
    <source>
        <dbReference type="PROSITE" id="PS50106"/>
    </source>
</evidence>
<dbReference type="Pfam" id="PF05362">
    <property type="entry name" value="Lon_C"/>
    <property type="match status" value="1"/>
</dbReference>
<name>A0A8J3QKP7_9ACTN</name>
<dbReference type="GO" id="GO:0005524">
    <property type="term" value="F:ATP binding"/>
    <property type="evidence" value="ECO:0007669"/>
    <property type="project" value="InterPro"/>
</dbReference>
<dbReference type="GO" id="GO:0004252">
    <property type="term" value="F:serine-type endopeptidase activity"/>
    <property type="evidence" value="ECO:0007669"/>
    <property type="project" value="UniProtKB-UniRule"/>
</dbReference>
<reference evidence="4" key="1">
    <citation type="submission" date="2021-01" db="EMBL/GenBank/DDBJ databases">
        <title>Whole genome shotgun sequence of Rugosimonospora africana NBRC 104875.</title>
        <authorList>
            <person name="Komaki H."/>
            <person name="Tamura T."/>
        </authorList>
    </citation>
    <scope>NUCLEOTIDE SEQUENCE</scope>
    <source>
        <strain evidence="4">NBRC 104875</strain>
    </source>
</reference>
<dbReference type="Gene3D" id="3.30.230.10">
    <property type="match status" value="1"/>
</dbReference>
<dbReference type="InterPro" id="IPR036034">
    <property type="entry name" value="PDZ_sf"/>
</dbReference>